<evidence type="ECO:0000256" key="3">
    <source>
        <dbReference type="ARBA" id="ARBA00022448"/>
    </source>
</evidence>
<evidence type="ECO:0000256" key="5">
    <source>
        <dbReference type="ARBA" id="ARBA00022692"/>
    </source>
</evidence>
<keyword evidence="11" id="KW-0732">Signal</keyword>
<name>A0A2U2I764_9BURK</name>
<proteinExistence type="inferred from homology"/>
<dbReference type="Pfam" id="PF00593">
    <property type="entry name" value="TonB_dep_Rec_b-barrel"/>
    <property type="match status" value="1"/>
</dbReference>
<keyword evidence="15" id="KW-1185">Reference proteome</keyword>
<dbReference type="PANTHER" id="PTHR30069">
    <property type="entry name" value="TONB-DEPENDENT OUTER MEMBRANE RECEPTOR"/>
    <property type="match status" value="1"/>
</dbReference>
<dbReference type="Gene3D" id="2.40.170.20">
    <property type="entry name" value="TonB-dependent receptor, beta-barrel domain"/>
    <property type="match status" value="1"/>
</dbReference>
<dbReference type="InterPro" id="IPR037066">
    <property type="entry name" value="Plug_dom_sf"/>
</dbReference>
<dbReference type="GO" id="GO:0044718">
    <property type="term" value="P:siderophore transmembrane transport"/>
    <property type="evidence" value="ECO:0007669"/>
    <property type="project" value="TreeGrafter"/>
</dbReference>
<dbReference type="EMBL" id="PXWF02000022">
    <property type="protein sequence ID" value="PWF55479.1"/>
    <property type="molecule type" value="Genomic_DNA"/>
</dbReference>
<keyword evidence="8 14" id="KW-0675">Receptor</keyword>
<evidence type="ECO:0000256" key="10">
    <source>
        <dbReference type="RuleBase" id="RU003357"/>
    </source>
</evidence>
<organism evidence="14 15">
    <name type="scientific">Massilia glaciei</name>
    <dbReference type="NCBI Taxonomy" id="1524097"/>
    <lineage>
        <taxon>Bacteria</taxon>
        <taxon>Pseudomonadati</taxon>
        <taxon>Pseudomonadota</taxon>
        <taxon>Betaproteobacteria</taxon>
        <taxon>Burkholderiales</taxon>
        <taxon>Oxalobacteraceae</taxon>
        <taxon>Telluria group</taxon>
        <taxon>Massilia</taxon>
    </lineage>
</organism>
<keyword evidence="3" id="KW-0813">Transport</keyword>
<accession>A0A2U2I764</accession>
<dbReference type="Proteomes" id="UP000241421">
    <property type="component" value="Unassembled WGS sequence"/>
</dbReference>
<evidence type="ECO:0000313" key="15">
    <source>
        <dbReference type="Proteomes" id="UP000241421"/>
    </source>
</evidence>
<feature type="signal peptide" evidence="11">
    <location>
        <begin position="1"/>
        <end position="30"/>
    </location>
</feature>
<evidence type="ECO:0000259" key="13">
    <source>
        <dbReference type="Pfam" id="PF07715"/>
    </source>
</evidence>
<gene>
    <name evidence="14" type="ORF">C7C56_001660</name>
</gene>
<comment type="similarity">
    <text evidence="2 10">Belongs to the TonB-dependent receptor family.</text>
</comment>
<evidence type="ECO:0000259" key="12">
    <source>
        <dbReference type="Pfam" id="PF00593"/>
    </source>
</evidence>
<evidence type="ECO:0000256" key="9">
    <source>
        <dbReference type="ARBA" id="ARBA00023237"/>
    </source>
</evidence>
<evidence type="ECO:0000313" key="14">
    <source>
        <dbReference type="EMBL" id="PWF55479.1"/>
    </source>
</evidence>
<feature type="chain" id="PRO_5015415747" evidence="11">
    <location>
        <begin position="31"/>
        <end position="702"/>
    </location>
</feature>
<dbReference type="InterPro" id="IPR039426">
    <property type="entry name" value="TonB-dep_rcpt-like"/>
</dbReference>
<keyword evidence="7 10" id="KW-0472">Membrane</keyword>
<feature type="domain" description="TonB-dependent receptor-like beta-barrel" evidence="12">
    <location>
        <begin position="218"/>
        <end position="657"/>
    </location>
</feature>
<evidence type="ECO:0000256" key="11">
    <source>
        <dbReference type="SAM" id="SignalP"/>
    </source>
</evidence>
<comment type="subcellular location">
    <subcellularLocation>
        <location evidence="1">Cell outer membrane</location>
        <topology evidence="1">Multi-pass membrane protein</topology>
    </subcellularLocation>
</comment>
<keyword evidence="9" id="KW-0998">Cell outer membrane</keyword>
<comment type="caution">
    <text evidence="14">The sequence shown here is derived from an EMBL/GenBank/DDBJ whole genome shotgun (WGS) entry which is preliminary data.</text>
</comment>
<feature type="domain" description="TonB-dependent receptor plug" evidence="13">
    <location>
        <begin position="55"/>
        <end position="161"/>
    </location>
</feature>
<keyword evidence="5" id="KW-0812">Transmembrane</keyword>
<dbReference type="InterPro" id="IPR012910">
    <property type="entry name" value="Plug_dom"/>
</dbReference>
<evidence type="ECO:0000256" key="4">
    <source>
        <dbReference type="ARBA" id="ARBA00022452"/>
    </source>
</evidence>
<evidence type="ECO:0000256" key="1">
    <source>
        <dbReference type="ARBA" id="ARBA00004571"/>
    </source>
</evidence>
<evidence type="ECO:0000256" key="7">
    <source>
        <dbReference type="ARBA" id="ARBA00023136"/>
    </source>
</evidence>
<dbReference type="InterPro" id="IPR000531">
    <property type="entry name" value="Beta-barrel_TonB"/>
</dbReference>
<evidence type="ECO:0000256" key="6">
    <source>
        <dbReference type="ARBA" id="ARBA00023077"/>
    </source>
</evidence>
<evidence type="ECO:0000256" key="2">
    <source>
        <dbReference type="ARBA" id="ARBA00009810"/>
    </source>
</evidence>
<dbReference type="Pfam" id="PF07715">
    <property type="entry name" value="Plug"/>
    <property type="match status" value="1"/>
</dbReference>
<dbReference type="Gene3D" id="2.170.130.10">
    <property type="entry name" value="TonB-dependent receptor, plug domain"/>
    <property type="match status" value="1"/>
</dbReference>
<dbReference type="RefSeq" id="WP_106755768.1">
    <property type="nucleotide sequence ID" value="NZ_PXWF02000022.1"/>
</dbReference>
<dbReference type="GO" id="GO:0009279">
    <property type="term" value="C:cell outer membrane"/>
    <property type="evidence" value="ECO:0007669"/>
    <property type="project" value="UniProtKB-SubCell"/>
</dbReference>
<protein>
    <submittedName>
        <fullName evidence="14">TonB-dependent receptor</fullName>
    </submittedName>
</protein>
<keyword evidence="4" id="KW-1134">Transmembrane beta strand</keyword>
<dbReference type="OrthoDB" id="99480at2"/>
<dbReference type="SUPFAM" id="SSF56935">
    <property type="entry name" value="Porins"/>
    <property type="match status" value="1"/>
</dbReference>
<reference evidence="14 15" key="1">
    <citation type="submission" date="2018-04" db="EMBL/GenBank/DDBJ databases">
        <title>Massilia violaceinigra sp. nov., a novel purple-pigmented bacterium isolated from Tianshan glacier, Xinjiang, China.</title>
        <authorList>
            <person name="Wang H."/>
        </authorList>
    </citation>
    <scope>NUCLEOTIDE SEQUENCE [LARGE SCALE GENOMIC DNA]</scope>
    <source>
        <strain evidence="14 15">B448-2</strain>
    </source>
</reference>
<dbReference type="GO" id="GO:0015344">
    <property type="term" value="F:siderophore uptake transmembrane transporter activity"/>
    <property type="evidence" value="ECO:0007669"/>
    <property type="project" value="TreeGrafter"/>
</dbReference>
<sequence>MTAASAPIRPIALAAVLALPAVLAHQPCRADDPLLQRVLVEGARAGELGVHDAGSAGTVGHKLLALRPLARPGELLEAVPGVVVSQGGGEGKANQFFLRGVSLDHGTDLRTTLDEMPVNQRSHAHGHGWTDLNFLIPELAARLDYKKGPYSAREGDFASAGSAAISYANRLTGGVASATVGSDGFARALVADSPALGGGALLYALELLRNDGPFKRPDDYRKANAVLRYSRGFANNGFSVSAMAYRAHWNASDMVPQRAVDGGLVDRFGTLDASAGGGARRTSVSANWRRSGDAAASRVSAWLIENRLDLYSNFTYFLNDPVDGDQFNQPDRRVTGGVNASHTWHRHAAGRATEVTLGLKLQNDNIINALHTTRARRRLATTRADHVREASAGLYLEAHTRWSPVLRSVAGLRHDHYRFDVRSDRAANSGKARAQLASPSLNLVLGPWGGTELYFNLGNGFRSNDARATVARVDPASGLPADSVPGLVRTRGAEAGMRRVFTPNLQGALAVYRLDFDSELAYAGDAGTTQAGGPSRRAGIELAARYKIAKWLSADLDLAYTRARARSGARSGLQSGAQSPSHDPGARFIPGAVEGVGQFGLVFERLGAWSGALRLRYAGPRPLTDDNGVRAGGGLTLSGRLARKLGGGLRLELEGINLGNRQGAASAYFYASRMDGEAAAREDVHFHPLAPRALRLTLVKNF</sequence>
<evidence type="ECO:0000256" key="8">
    <source>
        <dbReference type="ARBA" id="ARBA00023170"/>
    </source>
</evidence>
<dbReference type="AlphaFoldDB" id="A0A2U2I764"/>
<keyword evidence="6 10" id="KW-0798">TonB box</keyword>
<dbReference type="InterPro" id="IPR036942">
    <property type="entry name" value="Beta-barrel_TonB_sf"/>
</dbReference>
<dbReference type="PANTHER" id="PTHR30069:SF36">
    <property type="entry name" value="BLL6948 PROTEIN"/>
    <property type="match status" value="1"/>
</dbReference>